<dbReference type="STRING" id="158607.A0A2P5IG56"/>
<evidence type="ECO:0000259" key="8">
    <source>
        <dbReference type="PROSITE" id="PS50102"/>
    </source>
</evidence>
<evidence type="ECO:0000313" key="9">
    <source>
        <dbReference type="EMBL" id="POS81499.1"/>
    </source>
</evidence>
<dbReference type="Gene3D" id="3.30.70.330">
    <property type="match status" value="2"/>
</dbReference>
<feature type="region of interest" description="Disordered" evidence="7">
    <location>
        <begin position="73"/>
        <end position="130"/>
    </location>
</feature>
<dbReference type="EMBL" id="MAVT02000004">
    <property type="protein sequence ID" value="POS81499.1"/>
    <property type="molecule type" value="Genomic_DNA"/>
</dbReference>
<keyword evidence="4 6" id="KW-0694">RNA-binding</keyword>
<evidence type="ECO:0000256" key="4">
    <source>
        <dbReference type="ARBA" id="ARBA00022884"/>
    </source>
</evidence>
<sequence>MAEQQVAEVFTFPTDPAEFENDDRISFSRLDSKFIAVQESDGTEFEFDHQLKRWIPVADADEEAFIQQHQNAYGNAQDPGADSSAQFSNGRKRKQDQVEDQDNNGSSSASNKQRKNKKLNTQKQPPQNRAIYVTGLPLDVTVEEVAEVFGRKCGVIAEEIDSGRPRIKLYTDAEGNFKGDALVVFFKPPSVEMAIMLLDDTHFRYSDSGLGSGKMRVQAAESSYKKTQYTAEGAAEGAAEAKDAAAASRQQQNNGGKGGGGKDREKVIKKTQKLDAKLADWSDDEAAYVPPEQRTGKKDKMVILKHMFTLQELEDDPAALLEIKEDIREECEKLGEVTNVVLYDLEQDGVVSVKYKKPESAAACVELMDGRAFGGQRVEAYIPSGRLKFQRSKDNNDDAGEDD</sequence>
<dbReference type="InterPro" id="IPR034393">
    <property type="entry name" value="TatSF1-like"/>
</dbReference>
<keyword evidence="3" id="KW-0677">Repeat</keyword>
<dbReference type="GO" id="GO:0005684">
    <property type="term" value="C:U2-type spliceosomal complex"/>
    <property type="evidence" value="ECO:0007669"/>
    <property type="project" value="TreeGrafter"/>
</dbReference>
<dbReference type="CDD" id="cd12285">
    <property type="entry name" value="RRM3_RBM39_like"/>
    <property type="match status" value="1"/>
</dbReference>
<dbReference type="PROSITE" id="PS50102">
    <property type="entry name" value="RRM"/>
    <property type="match status" value="1"/>
</dbReference>
<dbReference type="FunFam" id="3.30.70.330:FF:000329">
    <property type="entry name" value="splicing factor U2AF-associated protein 2"/>
    <property type="match status" value="1"/>
</dbReference>
<gene>
    <name evidence="9" type="ORF">DHEL01_v200121</name>
</gene>
<dbReference type="FunCoup" id="A0A2P5IG56">
    <property type="interactions" value="71"/>
</dbReference>
<evidence type="ECO:0000313" key="10">
    <source>
        <dbReference type="Proteomes" id="UP000094444"/>
    </source>
</evidence>
<reference evidence="9" key="1">
    <citation type="submission" date="2017-09" db="EMBL/GenBank/DDBJ databases">
        <title>Polyketide synthases of a Diaporthe helianthi virulent isolate.</title>
        <authorList>
            <person name="Baroncelli R."/>
        </authorList>
    </citation>
    <scope>NUCLEOTIDE SEQUENCE [LARGE SCALE GENOMIC DNA]</scope>
    <source>
        <strain evidence="9">7/96</strain>
    </source>
</reference>
<keyword evidence="10" id="KW-1185">Reference proteome</keyword>
<evidence type="ECO:0000256" key="5">
    <source>
        <dbReference type="ARBA" id="ARBA00023187"/>
    </source>
</evidence>
<name>A0A2P5IG56_DIAHE</name>
<evidence type="ECO:0000256" key="3">
    <source>
        <dbReference type="ARBA" id="ARBA00022737"/>
    </source>
</evidence>
<evidence type="ECO:0000256" key="6">
    <source>
        <dbReference type="PROSITE-ProRule" id="PRU00176"/>
    </source>
</evidence>
<dbReference type="OrthoDB" id="10258585at2759"/>
<dbReference type="InParanoid" id="A0A2P5IG56"/>
<dbReference type="SMART" id="SM00360">
    <property type="entry name" value="RRM"/>
    <property type="match status" value="2"/>
</dbReference>
<protein>
    <submittedName>
        <fullName evidence="9">Nuclear mRNA splicing factor-associated protein</fullName>
    </submittedName>
</protein>
<proteinExistence type="inferred from homology"/>
<comment type="caution">
    <text evidence="9">The sequence shown here is derived from an EMBL/GenBank/DDBJ whole genome shotgun (WGS) entry which is preliminary data.</text>
</comment>
<keyword evidence="5" id="KW-0508">mRNA splicing</keyword>
<dbReference type="PANTHER" id="PTHR15608">
    <property type="entry name" value="SPLICING FACTOR U2AF-ASSOCIATED PROTEIN 2"/>
    <property type="match status" value="1"/>
</dbReference>
<dbReference type="FunFam" id="3.30.70.330:FF:000105">
    <property type="entry name" value="HIV Tat-specific factor 1 homolog"/>
    <property type="match status" value="1"/>
</dbReference>
<dbReference type="GO" id="GO:0000398">
    <property type="term" value="P:mRNA splicing, via spliceosome"/>
    <property type="evidence" value="ECO:0007669"/>
    <property type="project" value="InterPro"/>
</dbReference>
<dbReference type="InterPro" id="IPR035979">
    <property type="entry name" value="RBD_domain_sf"/>
</dbReference>
<comment type="similarity">
    <text evidence="1">Belongs to the HTATSF1 family.</text>
</comment>
<dbReference type="AlphaFoldDB" id="A0A2P5IG56"/>
<evidence type="ECO:0000256" key="7">
    <source>
        <dbReference type="SAM" id="MobiDB-lite"/>
    </source>
</evidence>
<dbReference type="Proteomes" id="UP000094444">
    <property type="component" value="Unassembled WGS sequence"/>
</dbReference>
<evidence type="ECO:0000256" key="1">
    <source>
        <dbReference type="ARBA" id="ARBA00007747"/>
    </source>
</evidence>
<dbReference type="GO" id="GO:0005686">
    <property type="term" value="C:U2 snRNP"/>
    <property type="evidence" value="ECO:0007669"/>
    <property type="project" value="TreeGrafter"/>
</dbReference>
<organism evidence="9 10">
    <name type="scientific">Diaporthe helianthi</name>
    <dbReference type="NCBI Taxonomy" id="158607"/>
    <lineage>
        <taxon>Eukaryota</taxon>
        <taxon>Fungi</taxon>
        <taxon>Dikarya</taxon>
        <taxon>Ascomycota</taxon>
        <taxon>Pezizomycotina</taxon>
        <taxon>Sordariomycetes</taxon>
        <taxon>Sordariomycetidae</taxon>
        <taxon>Diaporthales</taxon>
        <taxon>Diaporthaceae</taxon>
        <taxon>Diaporthe</taxon>
    </lineage>
</organism>
<dbReference type="InterPro" id="IPR012677">
    <property type="entry name" value="Nucleotide-bd_a/b_plait_sf"/>
</dbReference>
<dbReference type="CDD" id="cd12281">
    <property type="entry name" value="RRM1_TatSF1_like"/>
    <property type="match status" value="1"/>
</dbReference>
<feature type="compositionally biased region" description="Low complexity" evidence="7">
    <location>
        <begin position="240"/>
        <end position="254"/>
    </location>
</feature>
<dbReference type="Pfam" id="PF00076">
    <property type="entry name" value="RRM_1"/>
    <property type="match status" value="1"/>
</dbReference>
<dbReference type="PANTHER" id="PTHR15608:SF0">
    <property type="entry name" value="HIV TAT-SPECIFIC FACTOR 1"/>
    <property type="match status" value="1"/>
</dbReference>
<feature type="domain" description="RRM" evidence="8">
    <location>
        <begin position="129"/>
        <end position="222"/>
    </location>
</feature>
<dbReference type="InterPro" id="IPR000504">
    <property type="entry name" value="RRM_dom"/>
</dbReference>
<dbReference type="GO" id="GO:0003723">
    <property type="term" value="F:RNA binding"/>
    <property type="evidence" value="ECO:0007669"/>
    <property type="project" value="UniProtKB-UniRule"/>
</dbReference>
<dbReference type="InterPro" id="IPR034392">
    <property type="entry name" value="TatSF1-like_RRM1"/>
</dbReference>
<accession>A0A2P5IG56</accession>
<feature type="region of interest" description="Disordered" evidence="7">
    <location>
        <begin position="240"/>
        <end position="265"/>
    </location>
</feature>
<evidence type="ECO:0000256" key="2">
    <source>
        <dbReference type="ARBA" id="ARBA00022664"/>
    </source>
</evidence>
<keyword evidence="2" id="KW-0507">mRNA processing</keyword>
<dbReference type="SUPFAM" id="SSF54928">
    <property type="entry name" value="RNA-binding domain, RBD"/>
    <property type="match status" value="2"/>
</dbReference>